<reference evidence="3 4" key="1">
    <citation type="submission" date="2020-04" db="EMBL/GenBank/DDBJ databases">
        <title>Luteolibacter sp. G-1-1-1 isolated from soil.</title>
        <authorList>
            <person name="Dahal R.H."/>
        </authorList>
    </citation>
    <scope>NUCLEOTIDE SEQUENCE [LARGE SCALE GENOMIC DNA]</scope>
    <source>
        <strain evidence="3 4">G-1-1-1</strain>
    </source>
</reference>
<dbReference type="InterPro" id="IPR013022">
    <property type="entry name" value="Xyl_isomerase-like_TIM-brl"/>
</dbReference>
<feature type="domain" description="Xylose isomerase-like TIM barrel" evidence="2">
    <location>
        <begin position="29"/>
        <end position="268"/>
    </location>
</feature>
<proteinExistence type="predicted"/>
<dbReference type="InterPro" id="IPR036237">
    <property type="entry name" value="Xyl_isomerase-like_sf"/>
</dbReference>
<accession>A0A858REW1</accession>
<sequence length="271" mass="28883">MMKTAVTLCRVPEMAAGPFVFHDELPVAFAKAAACGFDAVELFFAGPDEVPVETIRELCQGHALGVAAIGSGAGMAKHGLSLTDPSQEKRAQALDFILGMVDYGGKLGAPVILGSMQGKWGGEVSRAQGLGFLAAALKHINEAAAKAGVPFLYEPLNRYETNLFNRLAPAAVFLEQHDLQNILLLADLFHMNIEEPDLAAALIEAGPRVGHVHWADSNRLAMGSGHTDSEAVIAALRGISYQRYVSAEIFTNGDPEAAARQTRESTRKFGI</sequence>
<dbReference type="Proteomes" id="UP000501812">
    <property type="component" value="Chromosome"/>
</dbReference>
<dbReference type="GO" id="GO:0016853">
    <property type="term" value="F:isomerase activity"/>
    <property type="evidence" value="ECO:0007669"/>
    <property type="project" value="UniProtKB-KW"/>
</dbReference>
<name>A0A858REW1_9BACT</name>
<protein>
    <submittedName>
        <fullName evidence="3">Sugar phosphate isomerase/epimerase</fullName>
    </submittedName>
</protein>
<dbReference type="EMBL" id="CP051774">
    <property type="protein sequence ID" value="QJE94959.1"/>
    <property type="molecule type" value="Genomic_DNA"/>
</dbReference>
<evidence type="ECO:0000313" key="3">
    <source>
        <dbReference type="EMBL" id="QJE94959.1"/>
    </source>
</evidence>
<keyword evidence="1 3" id="KW-0413">Isomerase</keyword>
<organism evidence="3 4">
    <name type="scientific">Luteolibacter luteus</name>
    <dbReference type="NCBI Taxonomy" id="2728835"/>
    <lineage>
        <taxon>Bacteria</taxon>
        <taxon>Pseudomonadati</taxon>
        <taxon>Verrucomicrobiota</taxon>
        <taxon>Verrucomicrobiia</taxon>
        <taxon>Verrucomicrobiales</taxon>
        <taxon>Verrucomicrobiaceae</taxon>
        <taxon>Luteolibacter</taxon>
    </lineage>
</organism>
<dbReference type="PANTHER" id="PTHR43489:SF7">
    <property type="entry name" value="3-DEHYDRO-D-GULOSIDE 4-EPIMERASE-RELATED"/>
    <property type="match status" value="1"/>
</dbReference>
<dbReference type="AlphaFoldDB" id="A0A858REW1"/>
<evidence type="ECO:0000259" key="2">
    <source>
        <dbReference type="Pfam" id="PF01261"/>
    </source>
</evidence>
<dbReference type="InterPro" id="IPR050417">
    <property type="entry name" value="Sugar_Epim/Isomerase"/>
</dbReference>
<keyword evidence="4" id="KW-1185">Reference proteome</keyword>
<evidence type="ECO:0000313" key="4">
    <source>
        <dbReference type="Proteomes" id="UP000501812"/>
    </source>
</evidence>
<evidence type="ECO:0000256" key="1">
    <source>
        <dbReference type="ARBA" id="ARBA00023235"/>
    </source>
</evidence>
<dbReference type="SUPFAM" id="SSF51658">
    <property type="entry name" value="Xylose isomerase-like"/>
    <property type="match status" value="1"/>
</dbReference>
<dbReference type="KEGG" id="luo:HHL09_03915"/>
<dbReference type="Pfam" id="PF01261">
    <property type="entry name" value="AP_endonuc_2"/>
    <property type="match status" value="1"/>
</dbReference>
<dbReference type="Gene3D" id="3.20.20.150">
    <property type="entry name" value="Divalent-metal-dependent TIM barrel enzymes"/>
    <property type="match status" value="1"/>
</dbReference>
<gene>
    <name evidence="3" type="ORF">HHL09_03915</name>
</gene>
<dbReference type="PANTHER" id="PTHR43489">
    <property type="entry name" value="ISOMERASE"/>
    <property type="match status" value="1"/>
</dbReference>